<proteinExistence type="inferred from homology"/>
<reference evidence="4 5" key="1">
    <citation type="submission" date="2020-06" db="EMBL/GenBank/DDBJ databases">
        <title>Genome sequence of 2 isolates from Red Sea Mangroves.</title>
        <authorList>
            <person name="Sefrji F."/>
            <person name="Michoud G."/>
            <person name="Merlino G."/>
            <person name="Daffonchio D."/>
        </authorList>
    </citation>
    <scope>NUCLEOTIDE SEQUENCE [LARGE SCALE GENOMIC DNA]</scope>
    <source>
        <strain evidence="4 5">R1DC25</strain>
    </source>
</reference>
<keyword evidence="5" id="KW-1185">Reference proteome</keyword>
<evidence type="ECO:0000256" key="2">
    <source>
        <dbReference type="RuleBase" id="RU003707"/>
    </source>
</evidence>
<feature type="region of interest" description="Disordered" evidence="3">
    <location>
        <begin position="1"/>
        <end position="26"/>
    </location>
</feature>
<dbReference type="NCBIfam" id="TIGR02280">
    <property type="entry name" value="PaaB1"/>
    <property type="match status" value="1"/>
</dbReference>
<dbReference type="PROSITE" id="PS00166">
    <property type="entry name" value="ENOYL_COA_HYDRATASE"/>
    <property type="match status" value="1"/>
</dbReference>
<dbReference type="AlphaFoldDB" id="A0A7S8C6F3"/>
<evidence type="ECO:0000256" key="3">
    <source>
        <dbReference type="SAM" id="MobiDB-lite"/>
    </source>
</evidence>
<dbReference type="InterPro" id="IPR001753">
    <property type="entry name" value="Enoyl-CoA_hydra/iso"/>
</dbReference>
<gene>
    <name evidence="4" type="ORF">HW532_16745</name>
</gene>
<accession>A0A7S8C6F3</accession>
<feature type="region of interest" description="Disordered" evidence="3">
    <location>
        <begin position="253"/>
        <end position="284"/>
    </location>
</feature>
<dbReference type="Gene3D" id="3.90.226.10">
    <property type="entry name" value="2-enoyl-CoA Hydratase, Chain A, domain 1"/>
    <property type="match status" value="1"/>
</dbReference>
<dbReference type="PANTHER" id="PTHR43459:SF1">
    <property type="entry name" value="EG:BACN32G11.4 PROTEIN"/>
    <property type="match status" value="1"/>
</dbReference>
<dbReference type="KEGG" id="kmn:HW532_16745"/>
<dbReference type="EC" id="5.3.3.18" evidence="4"/>
<keyword evidence="4" id="KW-0413">Isomerase</keyword>
<evidence type="ECO:0000256" key="1">
    <source>
        <dbReference type="ARBA" id="ARBA00005254"/>
    </source>
</evidence>
<dbReference type="InterPro" id="IPR014748">
    <property type="entry name" value="Enoyl-CoA_hydra_C"/>
</dbReference>
<dbReference type="PANTHER" id="PTHR43459">
    <property type="entry name" value="ENOYL-COA HYDRATASE"/>
    <property type="match status" value="1"/>
</dbReference>
<dbReference type="Pfam" id="PF00378">
    <property type="entry name" value="ECH_1"/>
    <property type="match status" value="1"/>
</dbReference>
<organism evidence="4 5">
    <name type="scientific">Kaustia mangrovi</name>
    <dbReference type="NCBI Taxonomy" id="2593653"/>
    <lineage>
        <taxon>Bacteria</taxon>
        <taxon>Pseudomonadati</taxon>
        <taxon>Pseudomonadota</taxon>
        <taxon>Alphaproteobacteria</taxon>
        <taxon>Hyphomicrobiales</taxon>
        <taxon>Parvibaculaceae</taxon>
        <taxon>Kaustia</taxon>
    </lineage>
</organism>
<protein>
    <submittedName>
        <fullName evidence="4">2-(1,2-epoxy-1,2-dihydrophenyl)acetyl-CoA isomerase</fullName>
        <ecNumber evidence="4">5.3.3.18</ecNumber>
    </submittedName>
</protein>
<dbReference type="GO" id="GO:0016853">
    <property type="term" value="F:isomerase activity"/>
    <property type="evidence" value="ECO:0007669"/>
    <property type="project" value="UniProtKB-KW"/>
</dbReference>
<dbReference type="SUPFAM" id="SSF52096">
    <property type="entry name" value="ClpP/crotonase"/>
    <property type="match status" value="1"/>
</dbReference>
<dbReference type="CDD" id="cd06558">
    <property type="entry name" value="crotonase-like"/>
    <property type="match status" value="1"/>
</dbReference>
<evidence type="ECO:0000313" key="4">
    <source>
        <dbReference type="EMBL" id="QPC44197.1"/>
    </source>
</evidence>
<sequence>MAGGAEKRRQEPAQGGNEVTEGPVRVERGDGRMTVTLNRPDKLNSFTVEMHEAFRAALEEAARDGCRAVLVTGAGRAFCAGQDLSEPFPEGPDGRLDLGETLERNFNPTVRLIRALDMPVIAAVNGVAAGAGANIALACDIVLAAKSASFIQAFVKIGLLPDSGGTWTLTRALGEARAKGLAMTGEPLSAERAEQWGLIWRCVEDAELMAEADALADSLAKGPTAGLALTKQAIHAAAANDFSSQLDLERDLQREAGRTHDHAEGVRAFSERRAPVFTGRREPE</sequence>
<dbReference type="InterPro" id="IPR018376">
    <property type="entry name" value="Enoyl-CoA_hyd/isom_CS"/>
</dbReference>
<feature type="compositionally biased region" description="Basic and acidic residues" evidence="3">
    <location>
        <begin position="1"/>
        <end position="11"/>
    </location>
</feature>
<dbReference type="GO" id="GO:0010124">
    <property type="term" value="P:phenylacetate catabolic process"/>
    <property type="evidence" value="ECO:0007669"/>
    <property type="project" value="InterPro"/>
</dbReference>
<dbReference type="Proteomes" id="UP000593594">
    <property type="component" value="Chromosome"/>
</dbReference>
<dbReference type="EMBL" id="CP058214">
    <property type="protein sequence ID" value="QPC44197.1"/>
    <property type="molecule type" value="Genomic_DNA"/>
</dbReference>
<evidence type="ECO:0000313" key="5">
    <source>
        <dbReference type="Proteomes" id="UP000593594"/>
    </source>
</evidence>
<dbReference type="InterPro" id="IPR011968">
    <property type="entry name" value="PaaB1"/>
</dbReference>
<name>A0A7S8C6F3_9HYPH</name>
<dbReference type="InterPro" id="IPR029045">
    <property type="entry name" value="ClpP/crotonase-like_dom_sf"/>
</dbReference>
<comment type="similarity">
    <text evidence="1 2">Belongs to the enoyl-CoA hydratase/isomerase family.</text>
</comment>
<dbReference type="Gene3D" id="1.10.12.10">
    <property type="entry name" value="Lyase 2-enoyl-coa Hydratase, Chain A, domain 2"/>
    <property type="match status" value="1"/>
</dbReference>